<dbReference type="KEGG" id="dalk:DSCA_60160"/>
<dbReference type="EMBL" id="AP021874">
    <property type="protein sequence ID" value="BBO72086.1"/>
    <property type="molecule type" value="Genomic_DNA"/>
</dbReference>
<sequence length="362" mass="39894">MNSNPVNDLMLEGIRDRVFPGAVLLVGQGDQPLLTEAYGRANVFAGQAMTRETVFDLASLTKPLATTLAVARLVDLGRLDLDEPVGKWLPALTGSDKGTITTRQLLCHRSGFPAHRLFYMTLKSLPPGMRHDAVLDLLVQTPLADAPGACTLYSDLGFMLLCRLVEAVCGCPMNQFLDAEIYAPVGLNGLFFVDLTIPRQHFGPYAATELCPVRNRLLVGQVHDDNAWFAGGVDGHAGLFGTAGAVFHLLRYLSAALQGRAPNEVLSRQILSEMIFGVKTDSYLLGFDRPSVPNSSAGRYFSANTIGHLGFTGVSFWMDLEKDVCIILLTNRVHPFRWNMRLGSFRPRIHDRIMEHFEIYSD</sequence>
<name>A0A5K7YS19_9BACT</name>
<dbReference type="InterPro" id="IPR001466">
    <property type="entry name" value="Beta-lactam-related"/>
</dbReference>
<dbReference type="PANTHER" id="PTHR43283:SF11">
    <property type="entry name" value="BETA-LACTAMASE-RELATED DOMAIN-CONTAINING PROTEIN"/>
    <property type="match status" value="1"/>
</dbReference>
<accession>A0A5K7YS19</accession>
<dbReference type="PANTHER" id="PTHR43283">
    <property type="entry name" value="BETA-LACTAMASE-RELATED"/>
    <property type="match status" value="1"/>
</dbReference>
<dbReference type="GO" id="GO:0004180">
    <property type="term" value="F:carboxypeptidase activity"/>
    <property type="evidence" value="ECO:0007669"/>
    <property type="project" value="UniProtKB-KW"/>
</dbReference>
<keyword evidence="3" id="KW-0645">Protease</keyword>
<keyword evidence="4" id="KW-1185">Reference proteome</keyword>
<proteinExistence type="predicted"/>
<feature type="domain" description="Beta-lactamase-related" evidence="2">
    <location>
        <begin position="12"/>
        <end position="335"/>
    </location>
</feature>
<dbReference type="Proteomes" id="UP000427906">
    <property type="component" value="Chromosome"/>
</dbReference>
<keyword evidence="3" id="KW-0121">Carboxypeptidase</keyword>
<dbReference type="Pfam" id="PF00144">
    <property type="entry name" value="Beta-lactamase"/>
    <property type="match status" value="1"/>
</dbReference>
<dbReference type="InterPro" id="IPR012338">
    <property type="entry name" value="Beta-lactam/transpept-like"/>
</dbReference>
<dbReference type="RefSeq" id="WP_155319841.1">
    <property type="nucleotide sequence ID" value="NZ_AP021874.1"/>
</dbReference>
<reference evidence="3 4" key="1">
    <citation type="submission" date="2019-11" db="EMBL/GenBank/DDBJ databases">
        <title>Comparative genomics of hydrocarbon-degrading Desulfosarcina strains.</title>
        <authorList>
            <person name="Watanabe M."/>
            <person name="Kojima H."/>
            <person name="Fukui M."/>
        </authorList>
    </citation>
    <scope>NUCLEOTIDE SEQUENCE [LARGE SCALE GENOMIC DNA]</scope>
    <source>
        <strain evidence="3 4">PL12</strain>
    </source>
</reference>
<dbReference type="OrthoDB" id="9809635at2"/>
<evidence type="ECO:0000313" key="4">
    <source>
        <dbReference type="Proteomes" id="UP000427906"/>
    </source>
</evidence>
<evidence type="ECO:0000313" key="3">
    <source>
        <dbReference type="EMBL" id="BBO72086.1"/>
    </source>
</evidence>
<protein>
    <submittedName>
        <fullName evidence="3">D-alanyl-D-alanine carboxypeptidase</fullName>
    </submittedName>
</protein>
<evidence type="ECO:0000256" key="1">
    <source>
        <dbReference type="ARBA" id="ARBA00022801"/>
    </source>
</evidence>
<dbReference type="SUPFAM" id="SSF56601">
    <property type="entry name" value="beta-lactamase/transpeptidase-like"/>
    <property type="match status" value="1"/>
</dbReference>
<dbReference type="Gene3D" id="3.40.710.10">
    <property type="entry name" value="DD-peptidase/beta-lactamase superfamily"/>
    <property type="match status" value="1"/>
</dbReference>
<organism evidence="3 4">
    <name type="scientific">Desulfosarcina alkanivorans</name>
    <dbReference type="NCBI Taxonomy" id="571177"/>
    <lineage>
        <taxon>Bacteria</taxon>
        <taxon>Pseudomonadati</taxon>
        <taxon>Thermodesulfobacteriota</taxon>
        <taxon>Desulfobacteria</taxon>
        <taxon>Desulfobacterales</taxon>
        <taxon>Desulfosarcinaceae</taxon>
        <taxon>Desulfosarcina</taxon>
    </lineage>
</organism>
<gene>
    <name evidence="3" type="ORF">DSCA_60160</name>
</gene>
<evidence type="ECO:0000259" key="2">
    <source>
        <dbReference type="Pfam" id="PF00144"/>
    </source>
</evidence>
<keyword evidence="1" id="KW-0378">Hydrolase</keyword>
<dbReference type="InterPro" id="IPR050789">
    <property type="entry name" value="Diverse_Enzym_Activities"/>
</dbReference>
<dbReference type="AlphaFoldDB" id="A0A5K7YS19"/>